<keyword evidence="6 11" id="KW-0547">Nucleotide-binding</keyword>
<comment type="subunit">
    <text evidence="11">Monomer.</text>
</comment>
<feature type="binding site" evidence="11">
    <location>
        <position position="78"/>
    </location>
    <ligand>
        <name>substrate</name>
    </ligand>
</feature>
<keyword evidence="7 11" id="KW-0418">Kinase</keyword>
<comment type="cofactor">
    <cofactor evidence="11">
        <name>Mg(2+)</name>
        <dbReference type="ChEBI" id="CHEBI:18420"/>
    </cofactor>
    <text evidence="11">Binds 1 Mg(2+) ion per subunit.</text>
</comment>
<feature type="binding site" evidence="11">
    <location>
        <position position="14"/>
    </location>
    <ligand>
        <name>Mg(2+)</name>
        <dbReference type="ChEBI" id="CHEBI:18420"/>
    </ligand>
</feature>
<evidence type="ECO:0000313" key="12">
    <source>
        <dbReference type="EMBL" id="BBO76278.1"/>
    </source>
</evidence>
<dbReference type="InterPro" id="IPR027417">
    <property type="entry name" value="P-loop_NTPase"/>
</dbReference>
<dbReference type="Pfam" id="PF01202">
    <property type="entry name" value="SKI"/>
    <property type="match status" value="1"/>
</dbReference>
<evidence type="ECO:0000256" key="9">
    <source>
        <dbReference type="ARBA" id="ARBA00023141"/>
    </source>
</evidence>
<comment type="similarity">
    <text evidence="2 11">Belongs to the shikimate kinase family.</text>
</comment>
<evidence type="ECO:0000313" key="13">
    <source>
        <dbReference type="Proteomes" id="UP000427769"/>
    </source>
</evidence>
<feature type="binding site" evidence="11">
    <location>
        <begin position="10"/>
        <end position="15"/>
    </location>
    <ligand>
        <name>ATP</name>
        <dbReference type="ChEBI" id="CHEBI:30616"/>
    </ligand>
</feature>
<dbReference type="GO" id="GO:0009073">
    <property type="term" value="P:aromatic amino acid family biosynthetic process"/>
    <property type="evidence" value="ECO:0007669"/>
    <property type="project" value="UniProtKB-KW"/>
</dbReference>
<feature type="binding site" evidence="11">
    <location>
        <position position="139"/>
    </location>
    <ligand>
        <name>substrate</name>
    </ligand>
</feature>
<dbReference type="UniPathway" id="UPA00053">
    <property type="reaction ID" value="UER00088"/>
</dbReference>
<dbReference type="GO" id="GO:0005524">
    <property type="term" value="F:ATP binding"/>
    <property type="evidence" value="ECO:0007669"/>
    <property type="project" value="UniProtKB-UniRule"/>
</dbReference>
<organism evidence="12 13">
    <name type="scientific">Desulfosarcina widdelii</name>
    <dbReference type="NCBI Taxonomy" id="947919"/>
    <lineage>
        <taxon>Bacteria</taxon>
        <taxon>Pseudomonadati</taxon>
        <taxon>Thermodesulfobacteriota</taxon>
        <taxon>Desulfobacteria</taxon>
        <taxon>Desulfobacterales</taxon>
        <taxon>Desulfosarcinaceae</taxon>
        <taxon>Desulfosarcina</taxon>
    </lineage>
</organism>
<feature type="binding site" evidence="11">
    <location>
        <position position="56"/>
    </location>
    <ligand>
        <name>substrate</name>
    </ligand>
</feature>
<dbReference type="PANTHER" id="PTHR21087">
    <property type="entry name" value="SHIKIMATE KINASE"/>
    <property type="match status" value="1"/>
</dbReference>
<dbReference type="RefSeq" id="WP_155305122.1">
    <property type="nucleotide sequence ID" value="NZ_AP021875.1"/>
</dbReference>
<dbReference type="EMBL" id="AP021875">
    <property type="protein sequence ID" value="BBO76278.1"/>
    <property type="molecule type" value="Genomic_DNA"/>
</dbReference>
<keyword evidence="5 11" id="KW-0808">Transferase</keyword>
<dbReference type="GO" id="GO:0000287">
    <property type="term" value="F:magnesium ion binding"/>
    <property type="evidence" value="ECO:0007669"/>
    <property type="project" value="UniProtKB-UniRule"/>
</dbReference>
<keyword evidence="4 11" id="KW-0028">Amino-acid biosynthesis</keyword>
<dbReference type="GO" id="GO:0009423">
    <property type="term" value="P:chorismate biosynthetic process"/>
    <property type="evidence" value="ECO:0007669"/>
    <property type="project" value="UniProtKB-UniRule"/>
</dbReference>
<keyword evidence="11" id="KW-0963">Cytoplasm</keyword>
<dbReference type="InterPro" id="IPR000623">
    <property type="entry name" value="Shikimate_kinase/TSH1"/>
</dbReference>
<comment type="catalytic activity">
    <reaction evidence="10 11">
        <text>shikimate + ATP = 3-phosphoshikimate + ADP + H(+)</text>
        <dbReference type="Rhea" id="RHEA:13121"/>
        <dbReference type="ChEBI" id="CHEBI:15378"/>
        <dbReference type="ChEBI" id="CHEBI:30616"/>
        <dbReference type="ChEBI" id="CHEBI:36208"/>
        <dbReference type="ChEBI" id="CHEBI:145989"/>
        <dbReference type="ChEBI" id="CHEBI:456216"/>
        <dbReference type="EC" id="2.7.1.71"/>
    </reaction>
</comment>
<comment type="caution">
    <text evidence="11">Lacks conserved residue(s) required for the propagation of feature annotation.</text>
</comment>
<protein>
    <recommendedName>
        <fullName evidence="3 11">Shikimate kinase</fullName>
        <shortName evidence="11">SK</shortName>
        <ecNumber evidence="3 11">2.7.1.71</ecNumber>
    </recommendedName>
</protein>
<comment type="function">
    <text evidence="11">Catalyzes the specific phosphorylation of the 3-hydroxyl group of shikimic acid using ATP as a cosubstrate.</text>
</comment>
<evidence type="ECO:0000256" key="6">
    <source>
        <dbReference type="ARBA" id="ARBA00022741"/>
    </source>
</evidence>
<sequence>MNLYLIGYRCTGKTTVGRSLTERLGWPLVDTDRVIADTAGMSIDRMVVSYGWPFFRRREYEVLSRVSAGDHQVVATGGGIVLDERNRLTMKTTGKVVWLTASETCIRTRMLADAATDDNRPPLTGRGLLEEIETVLAERTPLYESTADLAIATDRVRIEEICDRIVEDLGIVNR</sequence>
<dbReference type="CDD" id="cd00464">
    <property type="entry name" value="SK"/>
    <property type="match status" value="1"/>
</dbReference>
<dbReference type="PROSITE" id="PS01128">
    <property type="entry name" value="SHIKIMATE_KINASE"/>
    <property type="match status" value="1"/>
</dbReference>
<keyword evidence="9 11" id="KW-0057">Aromatic amino acid biosynthesis</keyword>
<dbReference type="GO" id="GO:0008652">
    <property type="term" value="P:amino acid biosynthetic process"/>
    <property type="evidence" value="ECO:0007669"/>
    <property type="project" value="UniProtKB-KW"/>
</dbReference>
<evidence type="ECO:0000256" key="4">
    <source>
        <dbReference type="ARBA" id="ARBA00022605"/>
    </source>
</evidence>
<comment type="subcellular location">
    <subcellularLocation>
        <location evidence="11">Cytoplasm</location>
    </subcellularLocation>
</comment>
<dbReference type="Gene3D" id="3.40.50.300">
    <property type="entry name" value="P-loop containing nucleotide triphosphate hydrolases"/>
    <property type="match status" value="1"/>
</dbReference>
<evidence type="ECO:0000256" key="2">
    <source>
        <dbReference type="ARBA" id="ARBA00006997"/>
    </source>
</evidence>
<keyword evidence="13" id="KW-1185">Reference proteome</keyword>
<accession>A0A5K7Z5J7</accession>
<dbReference type="SUPFAM" id="SSF52540">
    <property type="entry name" value="P-loop containing nucleoside triphosphate hydrolases"/>
    <property type="match status" value="1"/>
</dbReference>
<dbReference type="KEGG" id="dwd:DSCW_36950"/>
<evidence type="ECO:0000256" key="7">
    <source>
        <dbReference type="ARBA" id="ARBA00022777"/>
    </source>
</evidence>
<keyword evidence="8 11" id="KW-0067">ATP-binding</keyword>
<dbReference type="HAMAP" id="MF_00109">
    <property type="entry name" value="Shikimate_kinase"/>
    <property type="match status" value="1"/>
</dbReference>
<proteinExistence type="inferred from homology"/>
<dbReference type="InterPro" id="IPR023000">
    <property type="entry name" value="Shikimate_kinase_CS"/>
</dbReference>
<dbReference type="GO" id="GO:0004765">
    <property type="term" value="F:shikimate kinase activity"/>
    <property type="evidence" value="ECO:0007669"/>
    <property type="project" value="UniProtKB-UniRule"/>
</dbReference>
<dbReference type="GO" id="GO:0005829">
    <property type="term" value="C:cytosol"/>
    <property type="evidence" value="ECO:0007669"/>
    <property type="project" value="TreeGrafter"/>
</dbReference>
<feature type="binding site" evidence="11">
    <location>
        <position position="32"/>
    </location>
    <ligand>
        <name>substrate</name>
    </ligand>
</feature>
<name>A0A5K7Z5J7_9BACT</name>
<feature type="binding site" evidence="11">
    <location>
        <position position="120"/>
    </location>
    <ligand>
        <name>ATP</name>
        <dbReference type="ChEBI" id="CHEBI:30616"/>
    </ligand>
</feature>
<dbReference type="PRINTS" id="PR01100">
    <property type="entry name" value="SHIKIMTKNASE"/>
</dbReference>
<dbReference type="InterPro" id="IPR031322">
    <property type="entry name" value="Shikimate/glucono_kinase"/>
</dbReference>
<evidence type="ECO:0000256" key="3">
    <source>
        <dbReference type="ARBA" id="ARBA00012154"/>
    </source>
</evidence>
<evidence type="ECO:0000256" key="5">
    <source>
        <dbReference type="ARBA" id="ARBA00022679"/>
    </source>
</evidence>
<dbReference type="EC" id="2.7.1.71" evidence="3 11"/>
<dbReference type="AlphaFoldDB" id="A0A5K7Z5J7"/>
<evidence type="ECO:0000256" key="1">
    <source>
        <dbReference type="ARBA" id="ARBA00004842"/>
    </source>
</evidence>
<gene>
    <name evidence="11 12" type="primary">aroK</name>
    <name evidence="12" type="ORF">DSCW_36950</name>
</gene>
<reference evidence="12 13" key="1">
    <citation type="submission" date="2019-11" db="EMBL/GenBank/DDBJ databases">
        <title>Comparative genomics of hydrocarbon-degrading Desulfosarcina strains.</title>
        <authorList>
            <person name="Watanabe M."/>
            <person name="Kojima H."/>
            <person name="Fukui M."/>
        </authorList>
    </citation>
    <scope>NUCLEOTIDE SEQUENCE [LARGE SCALE GENOMIC DNA]</scope>
    <source>
        <strain evidence="12 13">PP31</strain>
    </source>
</reference>
<evidence type="ECO:0000256" key="8">
    <source>
        <dbReference type="ARBA" id="ARBA00022840"/>
    </source>
</evidence>
<evidence type="ECO:0000256" key="10">
    <source>
        <dbReference type="ARBA" id="ARBA00048567"/>
    </source>
</evidence>
<dbReference type="PANTHER" id="PTHR21087:SF16">
    <property type="entry name" value="SHIKIMATE KINASE 1, CHLOROPLASTIC"/>
    <property type="match status" value="1"/>
</dbReference>
<keyword evidence="11" id="KW-0460">Magnesium</keyword>
<dbReference type="OrthoDB" id="9800332at2"/>
<dbReference type="Proteomes" id="UP000427769">
    <property type="component" value="Chromosome"/>
</dbReference>
<evidence type="ECO:0000256" key="11">
    <source>
        <dbReference type="HAMAP-Rule" id="MF_00109"/>
    </source>
</evidence>
<keyword evidence="11" id="KW-0479">Metal-binding</keyword>
<comment type="pathway">
    <text evidence="1 11">Metabolic intermediate biosynthesis; chorismate biosynthesis; chorismate from D-erythrose 4-phosphate and phosphoenolpyruvate: step 5/7.</text>
</comment>